<name>A0A1I6PW72_9CAUL</name>
<accession>A0A1I6PW72</accession>
<dbReference type="OrthoDB" id="7206147at2"/>
<keyword evidence="2" id="KW-1185">Reference proteome</keyword>
<dbReference type="Proteomes" id="UP000198788">
    <property type="component" value="Unassembled WGS sequence"/>
</dbReference>
<dbReference type="RefSeq" id="WP_092308073.1">
    <property type="nucleotide sequence ID" value="NZ_FOZV01000002.1"/>
</dbReference>
<sequence length="175" mass="18567">MKHPLLFLAAFILLAACDTGVESRRHALPAETRPLPAQAVAPLVPDGPAASVEPNAEPALQWSAGVARLDPLTRQGDATVKLFGTAGGDPAMNGLYTHIAFFHSPAEGWRVFRIGDVLDYRVRSETPGRVDLEVEESLMDPATGRIGSRRRGMIVAWTPGPGGSPPASITVTPAR</sequence>
<reference evidence="2" key="1">
    <citation type="submission" date="2016-10" db="EMBL/GenBank/DDBJ databases">
        <authorList>
            <person name="Varghese N."/>
            <person name="Submissions S."/>
        </authorList>
    </citation>
    <scope>NUCLEOTIDE SEQUENCE [LARGE SCALE GENOMIC DNA]</scope>
    <source>
        <strain evidence="2">CGMCC 1.10683</strain>
    </source>
</reference>
<dbReference type="PROSITE" id="PS51257">
    <property type="entry name" value="PROKAR_LIPOPROTEIN"/>
    <property type="match status" value="1"/>
</dbReference>
<protein>
    <recommendedName>
        <fullName evidence="3">Lipoprotein</fullName>
    </recommendedName>
</protein>
<proteinExistence type="predicted"/>
<evidence type="ECO:0000313" key="2">
    <source>
        <dbReference type="Proteomes" id="UP000198788"/>
    </source>
</evidence>
<gene>
    <name evidence="1" type="ORF">SAMN05192570_1342</name>
</gene>
<dbReference type="STRING" id="871741.SAMN05192570_1342"/>
<evidence type="ECO:0000313" key="1">
    <source>
        <dbReference type="EMBL" id="SFS44477.1"/>
    </source>
</evidence>
<organism evidence="1 2">
    <name type="scientific">Brevundimonas viscosa</name>
    <dbReference type="NCBI Taxonomy" id="871741"/>
    <lineage>
        <taxon>Bacteria</taxon>
        <taxon>Pseudomonadati</taxon>
        <taxon>Pseudomonadota</taxon>
        <taxon>Alphaproteobacteria</taxon>
        <taxon>Caulobacterales</taxon>
        <taxon>Caulobacteraceae</taxon>
        <taxon>Brevundimonas</taxon>
    </lineage>
</organism>
<dbReference type="EMBL" id="FOZV01000002">
    <property type="protein sequence ID" value="SFS44477.1"/>
    <property type="molecule type" value="Genomic_DNA"/>
</dbReference>
<evidence type="ECO:0008006" key="3">
    <source>
        <dbReference type="Google" id="ProtNLM"/>
    </source>
</evidence>
<dbReference type="AlphaFoldDB" id="A0A1I6PW72"/>